<dbReference type="PANTHER" id="PTHR47153">
    <property type="entry name" value="LACTATE UTILIZATION PROTEIN B"/>
    <property type="match status" value="1"/>
</dbReference>
<dbReference type="SUPFAM" id="SSF46548">
    <property type="entry name" value="alpha-helical ferredoxin"/>
    <property type="match status" value="1"/>
</dbReference>
<dbReference type="PROSITE" id="PS00198">
    <property type="entry name" value="4FE4S_FER_1"/>
    <property type="match status" value="1"/>
</dbReference>
<evidence type="ECO:0000256" key="1">
    <source>
        <dbReference type="ARBA" id="ARBA00022448"/>
    </source>
</evidence>
<dbReference type="PROSITE" id="PS51379">
    <property type="entry name" value="4FE4S_FER_2"/>
    <property type="match status" value="1"/>
</dbReference>
<dbReference type="STRING" id="1413211.U473_09085"/>
<name>A0A135L569_9BACI</name>
<dbReference type="InterPro" id="IPR037171">
    <property type="entry name" value="NagB/RpiA_transferase-like"/>
</dbReference>
<dbReference type="GO" id="GO:0046872">
    <property type="term" value="F:metal ion binding"/>
    <property type="evidence" value="ECO:0007669"/>
    <property type="project" value="UniProtKB-KW"/>
</dbReference>
<keyword evidence="4" id="KW-0677">Repeat</keyword>
<keyword evidence="7" id="KW-0411">Iron-sulfur</keyword>
<keyword evidence="10" id="KW-1185">Reference proteome</keyword>
<dbReference type="EMBL" id="LSKU01000001">
    <property type="protein sequence ID" value="KXG44138.1"/>
    <property type="molecule type" value="Genomic_DNA"/>
</dbReference>
<dbReference type="OrthoDB" id="9782337at2"/>
<protein>
    <submittedName>
        <fullName evidence="9">Amino acid dehydrogenase</fullName>
    </submittedName>
</protein>
<keyword evidence="2" id="KW-0004">4Fe-4S</keyword>
<dbReference type="Pfam" id="PF13183">
    <property type="entry name" value="Fer4_8"/>
    <property type="match status" value="1"/>
</dbReference>
<dbReference type="PANTHER" id="PTHR47153:SF2">
    <property type="entry name" value="LACTATE UTILIZATION PROTEIN B"/>
    <property type="match status" value="1"/>
</dbReference>
<keyword evidence="1" id="KW-0813">Transport</keyword>
<dbReference type="Pfam" id="PF11870">
    <property type="entry name" value="LutB_C"/>
    <property type="match status" value="1"/>
</dbReference>
<evidence type="ECO:0000256" key="5">
    <source>
        <dbReference type="ARBA" id="ARBA00022982"/>
    </source>
</evidence>
<keyword evidence="5" id="KW-0249">Electron transport</keyword>
<organism evidence="9 10">
    <name type="scientific">Tepidibacillus decaturensis</name>
    <dbReference type="NCBI Taxonomy" id="1413211"/>
    <lineage>
        <taxon>Bacteria</taxon>
        <taxon>Bacillati</taxon>
        <taxon>Bacillota</taxon>
        <taxon>Bacilli</taxon>
        <taxon>Bacillales</taxon>
        <taxon>Bacillaceae</taxon>
        <taxon>Tepidibacillus</taxon>
    </lineage>
</organism>
<dbReference type="AlphaFoldDB" id="A0A135L569"/>
<dbReference type="Gene3D" id="3.40.50.10420">
    <property type="entry name" value="NagB/RpiA/CoA transferase-like"/>
    <property type="match status" value="1"/>
</dbReference>
<evidence type="ECO:0000313" key="9">
    <source>
        <dbReference type="EMBL" id="KXG44138.1"/>
    </source>
</evidence>
<evidence type="ECO:0000256" key="6">
    <source>
        <dbReference type="ARBA" id="ARBA00023004"/>
    </source>
</evidence>
<dbReference type="GO" id="GO:0006089">
    <property type="term" value="P:lactate metabolic process"/>
    <property type="evidence" value="ECO:0007669"/>
    <property type="project" value="InterPro"/>
</dbReference>
<reference evidence="9 10" key="1">
    <citation type="submission" date="2016-02" db="EMBL/GenBank/DDBJ databases">
        <title>Draft Genome for Tepidibacillus decaturensis nov. sp. Strain Z9, an Anaerobic, Moderately Thermophilic and Heterotrophic Bacterium from Deep Subsurface of the Illinois Basin, USA.</title>
        <authorList>
            <person name="Dong Y."/>
            <person name="Chang J.Y."/>
            <person name="Sanford R."/>
            <person name="Fouke B.W."/>
        </authorList>
    </citation>
    <scope>NUCLEOTIDE SEQUENCE [LARGE SCALE GENOMIC DNA]</scope>
    <source>
        <strain evidence="9 10">Z9</strain>
    </source>
</reference>
<dbReference type="RefSeq" id="WP_068725495.1">
    <property type="nucleotide sequence ID" value="NZ_LSKU01000001.1"/>
</dbReference>
<dbReference type="InterPro" id="IPR009051">
    <property type="entry name" value="Helical_ferredxn"/>
</dbReference>
<evidence type="ECO:0000256" key="2">
    <source>
        <dbReference type="ARBA" id="ARBA00022485"/>
    </source>
</evidence>
<sequence length="473" mass="53255">MSNETQQAFVDRVKKSKEDEFLKLSLQRAQTRFRDGRQARSEELGNIEEWKERASQIRRHTIENLDSYLEQFATNVRKLGGHVHFAPTDSDALDYIKKVVKEKDTHSIVKSKSMVSEEMHLNEALEEIGIRMVETDLGEYIIQLAGEKPSHIIVPAIHKNKEQVAELFSKVAGEELPADPEKLTAFARQKLRQEYLKAEVGITGCNFAVAESGSFILVTNEGNARMSTSFPKTHIVIMGMERIVPTWEDLDVVVSLLPRFATGQKITSYVTAFTGPKREEDVDGPEELHVVIVDNGRSEILGTKYQEVLKCIRCGACINVCPVYRHIGGHAYGSVYPGPIGAVLSPLLGEKDEHKELPFASTLCYACSEVCPVKIPLAELLVEHRKDYVDSKKTAWAERIAMKGFGMVMGNQGLYEKAIKAARPLSSPFTKDEYFDKSLPVLKNWTDVKDLPRPAKETFRDWWNKEGKDAGKQ</sequence>
<evidence type="ECO:0000259" key="8">
    <source>
        <dbReference type="PROSITE" id="PS51379"/>
    </source>
</evidence>
<dbReference type="InterPro" id="IPR017896">
    <property type="entry name" value="4Fe4S_Fe-S-bd"/>
</dbReference>
<dbReference type="GO" id="GO:0051539">
    <property type="term" value="F:4 iron, 4 sulfur cluster binding"/>
    <property type="evidence" value="ECO:0007669"/>
    <property type="project" value="UniProtKB-KW"/>
</dbReference>
<keyword evidence="6" id="KW-0408">Iron</keyword>
<evidence type="ECO:0000313" key="10">
    <source>
        <dbReference type="Proteomes" id="UP000070352"/>
    </source>
</evidence>
<evidence type="ECO:0000256" key="7">
    <source>
        <dbReference type="ARBA" id="ARBA00023014"/>
    </source>
</evidence>
<proteinExistence type="predicted"/>
<dbReference type="Pfam" id="PF02589">
    <property type="entry name" value="LUD_dom"/>
    <property type="match status" value="1"/>
</dbReference>
<dbReference type="SUPFAM" id="SSF100950">
    <property type="entry name" value="NagB/RpiA/CoA transferase-like"/>
    <property type="match status" value="1"/>
</dbReference>
<dbReference type="Proteomes" id="UP000070352">
    <property type="component" value="Unassembled WGS sequence"/>
</dbReference>
<dbReference type="InterPro" id="IPR004452">
    <property type="entry name" value="LutB/LldF"/>
</dbReference>
<keyword evidence="3" id="KW-0479">Metal-binding</keyword>
<evidence type="ECO:0000256" key="4">
    <source>
        <dbReference type="ARBA" id="ARBA00022737"/>
    </source>
</evidence>
<dbReference type="InterPro" id="IPR024185">
    <property type="entry name" value="FTHF_cligase-like_sf"/>
</dbReference>
<dbReference type="NCBIfam" id="TIGR00273">
    <property type="entry name" value="LutB/LldF family L-lactate oxidation iron-sulfur protein"/>
    <property type="match status" value="1"/>
</dbReference>
<dbReference type="InterPro" id="IPR003741">
    <property type="entry name" value="LUD_dom"/>
</dbReference>
<comment type="caution">
    <text evidence="9">The sequence shown here is derived from an EMBL/GenBank/DDBJ whole genome shotgun (WGS) entry which is preliminary data.</text>
</comment>
<dbReference type="Gene3D" id="1.10.1060.10">
    <property type="entry name" value="Alpha-helical ferredoxin"/>
    <property type="match status" value="1"/>
</dbReference>
<accession>A0A135L569</accession>
<feature type="domain" description="4Fe-4S ferredoxin-type" evidence="8">
    <location>
        <begin position="302"/>
        <end position="332"/>
    </location>
</feature>
<dbReference type="InterPro" id="IPR017900">
    <property type="entry name" value="4Fe4S_Fe_S_CS"/>
</dbReference>
<dbReference type="InterPro" id="IPR024569">
    <property type="entry name" value="LutB_C"/>
</dbReference>
<gene>
    <name evidence="9" type="ORF">U473_09085</name>
</gene>
<evidence type="ECO:0000256" key="3">
    <source>
        <dbReference type="ARBA" id="ARBA00022723"/>
    </source>
</evidence>